<proteinExistence type="predicted"/>
<dbReference type="Gene3D" id="1.10.1240.40">
    <property type="entry name" value="ENT domain"/>
    <property type="match status" value="1"/>
</dbReference>
<dbReference type="InterPro" id="IPR005491">
    <property type="entry name" value="ENT_dom"/>
</dbReference>
<evidence type="ECO:0000256" key="2">
    <source>
        <dbReference type="ARBA" id="ARBA00023242"/>
    </source>
</evidence>
<dbReference type="FunFam" id="1.10.1240.40:FF:000003">
    <property type="entry name" value="Protein EMSY-LIKE 3 isoform A"/>
    <property type="match status" value="1"/>
</dbReference>
<dbReference type="PROSITE" id="PS51138">
    <property type="entry name" value="ENT"/>
    <property type="match status" value="1"/>
</dbReference>
<reference evidence="5" key="2">
    <citation type="submission" date="2018-05" db="EMBL/GenBank/DDBJ databases">
        <title>OmerRS3 (Oryza meridionalis Reference Sequence Version 3).</title>
        <authorList>
            <person name="Zhang J."/>
            <person name="Kudrna D."/>
            <person name="Lee S."/>
            <person name="Talag J."/>
            <person name="Welchert J."/>
            <person name="Wing R.A."/>
        </authorList>
    </citation>
    <scope>NUCLEOTIDE SEQUENCE [LARGE SCALE GENOMIC DNA]</scope>
    <source>
        <strain evidence="5">cv. OR44</strain>
    </source>
</reference>
<dbReference type="SMART" id="SM01191">
    <property type="entry name" value="ENT"/>
    <property type="match status" value="1"/>
</dbReference>
<dbReference type="HOGENOM" id="CLU_038636_0_1_1"/>
<feature type="domain" description="ENT" evidence="4">
    <location>
        <begin position="128"/>
        <end position="215"/>
    </location>
</feature>
<keyword evidence="6" id="KW-1185">Reference proteome</keyword>
<keyword evidence="2" id="KW-0539">Nucleus</keyword>
<dbReference type="Gramene" id="OMERI09G02640.2">
    <property type="protein sequence ID" value="OMERI09G02640.2"/>
    <property type="gene ID" value="OMERI09G02640"/>
</dbReference>
<accession>A0A0E0EQ59</accession>
<dbReference type="PANTHER" id="PTHR33432">
    <property type="entry name" value="PROTEIN EMSY-LIKE 4"/>
    <property type="match status" value="1"/>
</dbReference>
<dbReference type="AlphaFoldDB" id="A0A0E0EQ59"/>
<reference evidence="5" key="1">
    <citation type="submission" date="2015-04" db="UniProtKB">
        <authorList>
            <consortium name="EnsemblPlants"/>
        </authorList>
    </citation>
    <scope>IDENTIFICATION</scope>
</reference>
<dbReference type="GO" id="GO:0005634">
    <property type="term" value="C:nucleus"/>
    <property type="evidence" value="ECO:0007669"/>
    <property type="project" value="UniProtKB-SubCell"/>
</dbReference>
<dbReference type="InterPro" id="IPR036142">
    <property type="entry name" value="ENT_dom-like_sf"/>
</dbReference>
<dbReference type="InterPro" id="IPR033485">
    <property type="entry name" value="EMSY-LIKE_plant"/>
</dbReference>
<dbReference type="Proteomes" id="UP000008021">
    <property type="component" value="Chromosome 9"/>
</dbReference>
<comment type="subcellular location">
    <subcellularLocation>
        <location evidence="1">Nucleus</location>
    </subcellularLocation>
</comment>
<evidence type="ECO:0000313" key="5">
    <source>
        <dbReference type="EnsemblPlants" id="OMERI09G02640.2"/>
    </source>
</evidence>
<dbReference type="SUPFAM" id="SSF158639">
    <property type="entry name" value="ENT-like"/>
    <property type="match status" value="1"/>
</dbReference>
<dbReference type="Pfam" id="PF03735">
    <property type="entry name" value="ENT"/>
    <property type="match status" value="1"/>
</dbReference>
<feature type="region of interest" description="Disordered" evidence="3">
    <location>
        <begin position="62"/>
        <end position="114"/>
    </location>
</feature>
<evidence type="ECO:0000256" key="3">
    <source>
        <dbReference type="SAM" id="MobiDB-lite"/>
    </source>
</evidence>
<evidence type="ECO:0000313" key="6">
    <source>
        <dbReference type="Proteomes" id="UP000008021"/>
    </source>
</evidence>
<organism evidence="5">
    <name type="scientific">Oryza meridionalis</name>
    <dbReference type="NCBI Taxonomy" id="40149"/>
    <lineage>
        <taxon>Eukaryota</taxon>
        <taxon>Viridiplantae</taxon>
        <taxon>Streptophyta</taxon>
        <taxon>Embryophyta</taxon>
        <taxon>Tracheophyta</taxon>
        <taxon>Spermatophyta</taxon>
        <taxon>Magnoliopsida</taxon>
        <taxon>Liliopsida</taxon>
        <taxon>Poales</taxon>
        <taxon>Poaceae</taxon>
        <taxon>BOP clade</taxon>
        <taxon>Oryzoideae</taxon>
        <taxon>Oryzeae</taxon>
        <taxon>Oryzinae</taxon>
        <taxon>Oryza</taxon>
    </lineage>
</organism>
<dbReference type="GO" id="GO:0050832">
    <property type="term" value="P:defense response to fungus"/>
    <property type="evidence" value="ECO:0007669"/>
    <property type="project" value="InterPro"/>
</dbReference>
<evidence type="ECO:0000256" key="1">
    <source>
        <dbReference type="ARBA" id="ARBA00004123"/>
    </source>
</evidence>
<feature type="compositionally biased region" description="Low complexity" evidence="3">
    <location>
        <begin position="253"/>
        <end position="267"/>
    </location>
</feature>
<protein>
    <recommendedName>
        <fullName evidence="4">ENT domain-containing protein</fullName>
    </recommendedName>
</protein>
<sequence>MKKYNVTRPWSNHPLTLRLRGASSLLSPLSSSISLLPPQISPDSAAAAADAAPASSRALAGARARLPGGGPPQSVDYGGGQASDSSGTADDLPPPYPSNRGIRGSGRVSGNGRAIVPAGSYTRAHTDMATQIHHLEQEAYCSVLRAFKAQSDAITWEKEGLITELRKELRVSDVDHRELLNRVNSDDIIRSIREWRSAGGPQAMLPNNAQPMHDLAPSPTTSGRKRQKTSQSFPALPAPPPVMHSQQLALQGPPSSSTAKKGASSGAKGKKTKPMGPEDIRWQGDDPGIYQGVRGAPGSGGKKSSSRGGPTPGTGRGRGLPKHVSRKDFPPSQNGVGKRSSDDIDILHTESLIKEVERVFSVNNPDPLEVEKAKKVLKEQEQSLIDAIARLAEASDGESDEHNRVRRNAPYAGSQHQANYADAMAVDGGHMLGGADAV</sequence>
<dbReference type="PANTHER" id="PTHR33432:SF2">
    <property type="entry name" value="OS09G0279000 PROTEIN"/>
    <property type="match status" value="1"/>
</dbReference>
<feature type="region of interest" description="Disordered" evidence="3">
    <location>
        <begin position="199"/>
        <end position="343"/>
    </location>
</feature>
<name>A0A0E0EQ59_9ORYZ</name>
<dbReference type="EnsemblPlants" id="OMERI09G02640.2">
    <property type="protein sequence ID" value="OMERI09G02640.2"/>
    <property type="gene ID" value="OMERI09G02640"/>
</dbReference>
<evidence type="ECO:0000259" key="4">
    <source>
        <dbReference type="PROSITE" id="PS51138"/>
    </source>
</evidence>